<feature type="domain" description="EF-hand" evidence="3">
    <location>
        <begin position="85"/>
        <end position="120"/>
    </location>
</feature>
<name>A0A2G5VDQ1_9PELO</name>
<protein>
    <recommendedName>
        <fullName evidence="3">EF-hand domain-containing protein</fullName>
    </recommendedName>
</protein>
<dbReference type="STRING" id="1611254.A0A2G5VDQ1"/>
<dbReference type="InterPro" id="IPR018247">
    <property type="entry name" value="EF_Hand_1_Ca_BS"/>
</dbReference>
<dbReference type="SMART" id="SM00054">
    <property type="entry name" value="EFh"/>
    <property type="match status" value="4"/>
</dbReference>
<feature type="domain" description="EF-hand" evidence="3">
    <location>
        <begin position="160"/>
        <end position="195"/>
    </location>
</feature>
<evidence type="ECO:0000313" key="4">
    <source>
        <dbReference type="EMBL" id="PIC49801.1"/>
    </source>
</evidence>
<dbReference type="PROSITE" id="PS00018">
    <property type="entry name" value="EF_HAND_1"/>
    <property type="match status" value="1"/>
</dbReference>
<dbReference type="PROSITE" id="PS50222">
    <property type="entry name" value="EF_HAND_2"/>
    <property type="match status" value="3"/>
</dbReference>
<dbReference type="Gene3D" id="1.10.238.10">
    <property type="entry name" value="EF-hand"/>
    <property type="match status" value="2"/>
</dbReference>
<organism evidence="4 5">
    <name type="scientific">Caenorhabditis nigoni</name>
    <dbReference type="NCBI Taxonomy" id="1611254"/>
    <lineage>
        <taxon>Eukaryota</taxon>
        <taxon>Metazoa</taxon>
        <taxon>Ecdysozoa</taxon>
        <taxon>Nematoda</taxon>
        <taxon>Chromadorea</taxon>
        <taxon>Rhabditida</taxon>
        <taxon>Rhabditina</taxon>
        <taxon>Rhabditomorpha</taxon>
        <taxon>Rhabditoidea</taxon>
        <taxon>Rhabditidae</taxon>
        <taxon>Peloderinae</taxon>
        <taxon>Caenorhabditis</taxon>
    </lineage>
</organism>
<proteinExistence type="predicted"/>
<gene>
    <name evidence="4" type="primary">Cni-F23F1.2</name>
    <name evidence="4" type="synonym">Cnig_chr_II.g8287</name>
    <name evidence="4" type="ORF">B9Z55_008287</name>
</gene>
<reference evidence="5" key="1">
    <citation type="submission" date="2017-10" db="EMBL/GenBank/DDBJ databases">
        <title>Rapid genome shrinkage in a self-fertile nematode reveals novel sperm competition proteins.</title>
        <authorList>
            <person name="Yin D."/>
            <person name="Schwarz E.M."/>
            <person name="Thomas C.G."/>
            <person name="Felde R.L."/>
            <person name="Korf I.F."/>
            <person name="Cutter A.D."/>
            <person name="Schartner C.M."/>
            <person name="Ralston E.J."/>
            <person name="Meyer B.J."/>
            <person name="Haag E.S."/>
        </authorList>
    </citation>
    <scope>NUCLEOTIDE SEQUENCE [LARGE SCALE GENOMIC DNA]</scope>
    <source>
        <strain evidence="5">JU1422</strain>
    </source>
</reference>
<dbReference type="InterPro" id="IPR011992">
    <property type="entry name" value="EF-hand-dom_pair"/>
</dbReference>
<keyword evidence="1" id="KW-0106">Calcium</keyword>
<dbReference type="SUPFAM" id="SSF47473">
    <property type="entry name" value="EF-hand"/>
    <property type="match status" value="1"/>
</dbReference>
<dbReference type="Proteomes" id="UP000230233">
    <property type="component" value="Chromosome II"/>
</dbReference>
<feature type="domain" description="EF-hand" evidence="3">
    <location>
        <begin position="124"/>
        <end position="159"/>
    </location>
</feature>
<dbReference type="InterPro" id="IPR002048">
    <property type="entry name" value="EF_hand_dom"/>
</dbReference>
<dbReference type="GO" id="GO:0005783">
    <property type="term" value="C:endoplasmic reticulum"/>
    <property type="evidence" value="ECO:0007669"/>
    <property type="project" value="TreeGrafter"/>
</dbReference>
<dbReference type="Pfam" id="PF13202">
    <property type="entry name" value="EF-hand_5"/>
    <property type="match status" value="1"/>
</dbReference>
<evidence type="ECO:0000259" key="3">
    <source>
        <dbReference type="PROSITE" id="PS50222"/>
    </source>
</evidence>
<feature type="region of interest" description="Disordered" evidence="2">
    <location>
        <begin position="251"/>
        <end position="271"/>
    </location>
</feature>
<evidence type="ECO:0000256" key="1">
    <source>
        <dbReference type="ARBA" id="ARBA00022837"/>
    </source>
</evidence>
<dbReference type="EMBL" id="PDUG01000002">
    <property type="protein sequence ID" value="PIC49801.1"/>
    <property type="molecule type" value="Genomic_DNA"/>
</dbReference>
<evidence type="ECO:0000313" key="5">
    <source>
        <dbReference type="Proteomes" id="UP000230233"/>
    </source>
</evidence>
<dbReference type="OrthoDB" id="293868at2759"/>
<dbReference type="AlphaFoldDB" id="A0A2G5VDQ1"/>
<evidence type="ECO:0000256" key="2">
    <source>
        <dbReference type="SAM" id="MobiDB-lite"/>
    </source>
</evidence>
<sequence>MFPLKGLRLLLKVRYPTLLFLLMANPILCLLLVSLALSAPVPLPLEEDFNVFHTKQENHEQRFLRVDQNKDKVVTFDEFLHMELAYVDAKKEEFDTLDKNHDGKVSLAEYEEHFHEASSKSEKSRTAYFAKVFEDFDEDFNMALSRDELERVLAERFLVKPRENFPKLFFKFDVDKSGGLDLTEYMKFDAEFPFDQTDPVGGGPSKANSHHNQMHTEVPQDADAAAIAAVLAQASPTLNKVPAGVAPQNNAPGLHPVAPGSVQPAVPIKKI</sequence>
<dbReference type="PANTHER" id="PTHR10827:SF52">
    <property type="entry name" value="IP16409P"/>
    <property type="match status" value="1"/>
</dbReference>
<keyword evidence="5" id="KW-1185">Reference proteome</keyword>
<dbReference type="PANTHER" id="PTHR10827">
    <property type="entry name" value="RETICULOCALBIN"/>
    <property type="match status" value="1"/>
</dbReference>
<comment type="caution">
    <text evidence="4">The sequence shown here is derived from an EMBL/GenBank/DDBJ whole genome shotgun (WGS) entry which is preliminary data.</text>
</comment>
<dbReference type="GO" id="GO:0005509">
    <property type="term" value="F:calcium ion binding"/>
    <property type="evidence" value="ECO:0007669"/>
    <property type="project" value="InterPro"/>
</dbReference>
<accession>A0A2G5VDQ1</accession>